<accession>N1TZT0</accession>
<dbReference type="AlphaFoldDB" id="N1TZT0"/>
<sequence>MEFELCKSILKMWKLQQIAILRTNSKSRDPTFRKFFLIFLRRVHVQLWSSNWRVWVTRTVQVVAYTGANAGFVWYQKRQLGGHAEFNAEIVISPVGASVIEGSKIGMEGIEST</sequence>
<dbReference type="Proteomes" id="UP000012249">
    <property type="component" value="Unassembled WGS sequence"/>
</dbReference>
<protein>
    <submittedName>
        <fullName evidence="1">Uncharacterized protein</fullName>
    </submittedName>
</protein>
<organism evidence="1 2">
    <name type="scientific">Leptospira weilii str. Ecochallenge</name>
    <dbReference type="NCBI Taxonomy" id="1049986"/>
    <lineage>
        <taxon>Bacteria</taxon>
        <taxon>Pseudomonadati</taxon>
        <taxon>Spirochaetota</taxon>
        <taxon>Spirochaetia</taxon>
        <taxon>Leptospirales</taxon>
        <taxon>Leptospiraceae</taxon>
        <taxon>Leptospira</taxon>
    </lineage>
</organism>
<reference evidence="1 2" key="1">
    <citation type="submission" date="2013-02" db="EMBL/GenBank/DDBJ databases">
        <authorList>
            <person name="Harkins D.M."/>
            <person name="Durkin A.S."/>
            <person name="Brinkac L.M."/>
            <person name="Haft D.H."/>
            <person name="Selengut J.D."/>
            <person name="Sanka R."/>
            <person name="DePew J."/>
            <person name="Purushe J."/>
            <person name="Haake D.A."/>
            <person name="Matsunaga J."/>
            <person name="Vinetz J.M."/>
            <person name="Sutton G.G."/>
            <person name="Nierman W.C."/>
            <person name="Fouts D.E."/>
        </authorList>
    </citation>
    <scope>NUCLEOTIDE SEQUENCE [LARGE SCALE GENOMIC DNA]</scope>
    <source>
        <strain evidence="1 2">Ecochallenge</strain>
    </source>
</reference>
<evidence type="ECO:0000313" key="2">
    <source>
        <dbReference type="Proteomes" id="UP000012249"/>
    </source>
</evidence>
<evidence type="ECO:0000313" key="1">
    <source>
        <dbReference type="EMBL" id="EMY13788.1"/>
    </source>
</evidence>
<dbReference type="AntiFam" id="ANF00051">
    <property type="entry name" value="Translation of DNA tandem repeat"/>
</dbReference>
<dbReference type="EMBL" id="AHMI02000218">
    <property type="protein sequence ID" value="EMY13788.1"/>
    <property type="molecule type" value="Genomic_DNA"/>
</dbReference>
<comment type="caution">
    <text evidence="1">The sequence shown here is derived from an EMBL/GenBank/DDBJ whole genome shotgun (WGS) entry which is preliminary data.</text>
</comment>
<gene>
    <name evidence="1" type="ORF">LEP1GSC043_3805</name>
</gene>
<name>N1TZT0_9LEPT</name>
<proteinExistence type="predicted"/>